<comment type="cofactor">
    <cofactor evidence="7">
        <name>Mg(2+)</name>
        <dbReference type="ChEBI" id="CHEBI:18420"/>
    </cofactor>
    <text evidence="7">Binds 1 Mg(2+) ion per subunit.</text>
</comment>
<sequence>MKMAKTKQRKNYRQDFSDFDALKITLASPEQVLQWSYGEVTKAETINYRTFRTEPDGLFCEKIFGPTKNYECFCGKYKKIRYKGIVCDKCGVEVTRKDVRRERMGHINLAVPVTHVWFAFGVPSKMAIVLDIAHKKLLSVIYYTRYLVTTVTEDEREAMAKKLESHLKEEKEMLQTSLEEDIKEAEQAQKDEITKLKKGKKDKSKTEFQISQMDHELKQKIARIRKDYAEKEEDLDAYFAKLSKLIAEIQVGSIMTEDEYVDLVDRELLFFEAKMGAEAVQELLESLDLDHEIKTLKSRLKSEKGKAKKVAMIRRLQYLEGFYQNKLDPSWMIMTVLPVIPPELRPIIPLSGGKFATSDLNDLYRRIINRNNRLKRLIEIGAPDVILRNEKRMLQESVDALFDNSHRPARPMVNNKRLPYRSLTDELRGKKGIFRRNLLGKRVDYSGRAVIIGDTRLKLSQCGLPKEVALEMFKPFVIHELMETELAPNIKVAKEMIDESADQVWDILERIIKDKPVLLNRAPTLHKYSIQAFYPVLVGGDAIRVHPLVCKAFNADFDGDQMAVHVLLTEEALKEGIEKMLSTKNIISIAHGSVLAVPSKDMLLGFFLLTDMNEVDKPKLFGSFEEAVRAYLREQISISEMIIAKGKDGVHKTSVGRIIFNNHLPEDYPFVNERIGKGDVDGLITDIKDKYDNEVVVKLLDDLKMLGFKYATNLAFSFGMEDCKVDIDLKTKIHEMEKKEEQLQENFLQGLSTEKEKRNLATKMWNDFTDQLSEEAWDSLQKNNPVYEMVKSGANGGMIQARQIMSIKGLVRNSAGEWIPMAIKGNYRDGLSAFEYFVATGGGRKGVADMALRTASSGYLTRKLSDVAHDVIVRMDDCGYKGAGHTIKRADDRRISFEETVTGRVLAVDLKDKDGKVLLKANETVSPTFAKELEKHGINEVSVRSPITCQAPIGMCKMCYGNDIEQGKHVEMGKAVGIIAAQSIGEPGTQMTLRSFHFGGAMKVDITQGLPRVEELLEARTPKAEAEISSIDGKVSLLKAEDESATIVIVGSKDVTKNYVISDAKKVSLKDGDKVKAGTVMYIDANEAEKQAPFDGNIEIDHGILTVSGTIKAEETVNVLPGFEIFVNDGQEIEAGTQLTEGSVDPKRLAEVAGIQKAQEYIIRGVQAVFAEQGVPIDDVHVEVIVRQTARMALVMESGDSNYLVGSLVNRFLANVKNQILREENRNIALVTPKLLGIKMAALKTESFLSAMSFQEQVRVLTESSIMGKVDYLRGMKENVLIGRRIPADDAAEIEDIEDLREVSSMEDSL</sequence>
<evidence type="ECO:0000256" key="3">
    <source>
        <dbReference type="ARBA" id="ARBA00022695"/>
    </source>
</evidence>
<dbReference type="InterPro" id="IPR042102">
    <property type="entry name" value="RNA_pol_Rpb1_3_sf"/>
</dbReference>
<dbReference type="PANTHER" id="PTHR19376:SF54">
    <property type="entry name" value="DNA-DIRECTED RNA POLYMERASE SUBUNIT BETA"/>
    <property type="match status" value="1"/>
</dbReference>
<feature type="domain" description="RNA polymerase N-terminal" evidence="11">
    <location>
        <begin position="330"/>
        <end position="610"/>
    </location>
</feature>
<dbReference type="GO" id="GO:0003677">
    <property type="term" value="F:DNA binding"/>
    <property type="evidence" value="ECO:0007669"/>
    <property type="project" value="UniProtKB-UniRule"/>
</dbReference>
<dbReference type="GO" id="GO:0003899">
    <property type="term" value="F:DNA-directed RNA polymerase activity"/>
    <property type="evidence" value="ECO:0007669"/>
    <property type="project" value="UniProtKB-UniRule"/>
</dbReference>
<dbReference type="GO" id="GO:0006351">
    <property type="term" value="P:DNA-templated transcription"/>
    <property type="evidence" value="ECO:0007669"/>
    <property type="project" value="UniProtKB-UniRule"/>
</dbReference>
<dbReference type="HAMAP" id="MF_01322">
    <property type="entry name" value="RNApol_bact_RpoC"/>
    <property type="match status" value="1"/>
</dbReference>
<keyword evidence="4 7" id="KW-0479">Metal-binding</keyword>
<dbReference type="EC" id="2.7.7.6" evidence="7"/>
<feature type="binding site" evidence="7">
    <location>
        <position position="74"/>
    </location>
    <ligand>
        <name>Zn(2+)</name>
        <dbReference type="ChEBI" id="CHEBI:29105"/>
        <label>1</label>
    </ligand>
</feature>
<keyword evidence="9" id="KW-0175">Coiled coil</keyword>
<dbReference type="InterPro" id="IPR012754">
    <property type="entry name" value="DNA-dir_RpoC_beta_prime_bact"/>
</dbReference>
<evidence type="ECO:0000256" key="10">
    <source>
        <dbReference type="SAM" id="Phobius"/>
    </source>
</evidence>
<dbReference type="SMART" id="SM00663">
    <property type="entry name" value="RPOLA_N"/>
    <property type="match status" value="1"/>
</dbReference>
<evidence type="ECO:0000256" key="5">
    <source>
        <dbReference type="ARBA" id="ARBA00023163"/>
    </source>
</evidence>
<feature type="binding site" evidence="7">
    <location>
        <position position="956"/>
    </location>
    <ligand>
        <name>Zn(2+)</name>
        <dbReference type="ChEBI" id="CHEBI:29105"/>
        <label>2</label>
    </ligand>
</feature>
<feature type="binding site" evidence="7">
    <location>
        <position position="90"/>
    </location>
    <ligand>
        <name>Zn(2+)</name>
        <dbReference type="ChEBI" id="CHEBI:29105"/>
        <label>1</label>
    </ligand>
</feature>
<reference evidence="12" key="1">
    <citation type="submission" date="2020-04" db="EMBL/GenBank/DDBJ databases">
        <authorList>
            <person name="Zhang T."/>
        </authorList>
    </citation>
    <scope>NUCLEOTIDE SEQUENCE</scope>
    <source>
        <strain evidence="12">HKST-UBA16</strain>
    </source>
</reference>
<feature type="binding site" evidence="7">
    <location>
        <position position="72"/>
    </location>
    <ligand>
        <name>Zn(2+)</name>
        <dbReference type="ChEBI" id="CHEBI:29105"/>
        <label>1</label>
    </ligand>
</feature>
<gene>
    <name evidence="7 12" type="primary">rpoC</name>
    <name evidence="12" type="ORF">KC622_01240</name>
</gene>
<dbReference type="InterPro" id="IPR045867">
    <property type="entry name" value="DNA-dir_RpoC_beta_prime"/>
</dbReference>
<keyword evidence="1 7" id="KW-0240">DNA-directed RNA polymerase</keyword>
<dbReference type="Gene3D" id="4.10.860.120">
    <property type="entry name" value="RNA polymerase II, clamp domain"/>
    <property type="match status" value="1"/>
</dbReference>
<dbReference type="GO" id="GO:0008270">
    <property type="term" value="F:zinc ion binding"/>
    <property type="evidence" value="ECO:0007669"/>
    <property type="project" value="UniProtKB-UniRule"/>
</dbReference>
<comment type="caution">
    <text evidence="12">The sequence shown here is derived from an EMBL/GenBank/DDBJ whole genome shotgun (WGS) entry which is preliminary data.</text>
</comment>
<dbReference type="InterPro" id="IPR000722">
    <property type="entry name" value="RNA_pol_asu"/>
</dbReference>
<feature type="binding site" evidence="7">
    <location>
        <position position="558"/>
    </location>
    <ligand>
        <name>Mg(2+)</name>
        <dbReference type="ChEBI" id="CHEBI:18420"/>
    </ligand>
</feature>
<comment type="similarity">
    <text evidence="7 8">Belongs to the RNA polymerase beta' chain family.</text>
</comment>
<dbReference type="Gene3D" id="2.40.50.100">
    <property type="match status" value="2"/>
</dbReference>
<dbReference type="Gene3D" id="1.10.40.90">
    <property type="match status" value="1"/>
</dbReference>
<proteinExistence type="inferred from homology"/>
<accession>A0A955HYI7</accession>
<dbReference type="InterPro" id="IPR007081">
    <property type="entry name" value="RNA_pol_Rpb1_5"/>
</dbReference>
<comment type="function">
    <text evidence="7 8">DNA-dependent RNA polymerase catalyzes the transcription of DNA into RNA using the four ribonucleoside triphosphates as substrates.</text>
</comment>
<feature type="binding site" evidence="7">
    <location>
        <position position="556"/>
    </location>
    <ligand>
        <name>Mg(2+)</name>
        <dbReference type="ChEBI" id="CHEBI:18420"/>
    </ligand>
</feature>
<evidence type="ECO:0000256" key="9">
    <source>
        <dbReference type="SAM" id="Coils"/>
    </source>
</evidence>
<dbReference type="SUPFAM" id="SSF64484">
    <property type="entry name" value="beta and beta-prime subunits of DNA dependent RNA-polymerase"/>
    <property type="match status" value="1"/>
</dbReference>
<reference evidence="12" key="2">
    <citation type="journal article" date="2021" name="Microbiome">
        <title>Successional dynamics and alternative stable states in a saline activated sludge microbial community over 9 years.</title>
        <authorList>
            <person name="Wang Y."/>
            <person name="Ye J."/>
            <person name="Ju F."/>
            <person name="Liu L."/>
            <person name="Boyd J.A."/>
            <person name="Deng Y."/>
            <person name="Parks D.H."/>
            <person name="Jiang X."/>
            <person name="Yin X."/>
            <person name="Woodcroft B.J."/>
            <person name="Tyson G.W."/>
            <person name="Hugenholtz P."/>
            <person name="Polz M.F."/>
            <person name="Zhang T."/>
        </authorList>
    </citation>
    <scope>NUCLEOTIDE SEQUENCE</scope>
    <source>
        <strain evidence="12">HKST-UBA16</strain>
    </source>
</reference>
<feature type="binding site" evidence="7">
    <location>
        <position position="959"/>
    </location>
    <ligand>
        <name>Zn(2+)</name>
        <dbReference type="ChEBI" id="CHEBI:29105"/>
        <label>2</label>
    </ligand>
</feature>
<dbReference type="GO" id="GO:0000287">
    <property type="term" value="F:magnesium ion binding"/>
    <property type="evidence" value="ECO:0007669"/>
    <property type="project" value="UniProtKB-UniRule"/>
</dbReference>
<dbReference type="NCBIfam" id="TIGR02386">
    <property type="entry name" value="rpoC_TIGR"/>
    <property type="match status" value="1"/>
</dbReference>
<dbReference type="InterPro" id="IPR044893">
    <property type="entry name" value="RNA_pol_Rpb1_clamp_domain"/>
</dbReference>
<feature type="binding site" evidence="7">
    <location>
        <position position="949"/>
    </location>
    <ligand>
        <name>Zn(2+)</name>
        <dbReference type="ChEBI" id="CHEBI:29105"/>
        <label>2</label>
    </ligand>
</feature>
<dbReference type="InterPro" id="IPR007083">
    <property type="entry name" value="RNA_pol_Rpb1_4"/>
</dbReference>
<evidence type="ECO:0000313" key="13">
    <source>
        <dbReference type="Proteomes" id="UP000748332"/>
    </source>
</evidence>
<feature type="binding site" evidence="7">
    <location>
        <position position="560"/>
    </location>
    <ligand>
        <name>Mg(2+)</name>
        <dbReference type="ChEBI" id="CHEBI:18420"/>
    </ligand>
</feature>
<dbReference type="Pfam" id="PF04983">
    <property type="entry name" value="RNA_pol_Rpb1_3"/>
    <property type="match status" value="1"/>
</dbReference>
<evidence type="ECO:0000256" key="4">
    <source>
        <dbReference type="ARBA" id="ARBA00022723"/>
    </source>
</evidence>
<keyword evidence="3 7" id="KW-0548">Nucleotidyltransferase</keyword>
<feature type="coiled-coil region" evidence="9">
    <location>
        <begin position="160"/>
        <end position="248"/>
    </location>
</feature>
<dbReference type="InterPro" id="IPR006592">
    <property type="entry name" value="RNA_pol_N"/>
</dbReference>
<evidence type="ECO:0000256" key="1">
    <source>
        <dbReference type="ARBA" id="ARBA00022478"/>
    </source>
</evidence>
<feature type="transmembrane region" description="Helical" evidence="10">
    <location>
        <begin position="107"/>
        <end position="130"/>
    </location>
</feature>
<evidence type="ECO:0000313" key="12">
    <source>
        <dbReference type="EMBL" id="MCA9374934.1"/>
    </source>
</evidence>
<dbReference type="Pfam" id="PF05000">
    <property type="entry name" value="RNA_pol_Rpb1_4"/>
    <property type="match status" value="1"/>
</dbReference>
<dbReference type="InterPro" id="IPR038120">
    <property type="entry name" value="Rpb1_funnel_sf"/>
</dbReference>
<dbReference type="EMBL" id="JAGQLM010000049">
    <property type="protein sequence ID" value="MCA9374934.1"/>
    <property type="molecule type" value="Genomic_DNA"/>
</dbReference>
<dbReference type="CDD" id="cd01609">
    <property type="entry name" value="RNAP_beta'_N"/>
    <property type="match status" value="1"/>
</dbReference>
<dbReference type="CDD" id="cd02655">
    <property type="entry name" value="RNAP_beta'_C"/>
    <property type="match status" value="1"/>
</dbReference>
<keyword evidence="7" id="KW-0862">Zinc</keyword>
<name>A0A955HYI7_9BACT</name>
<dbReference type="InterPro" id="IPR007080">
    <property type="entry name" value="RNA_pol_Rpb1_1"/>
</dbReference>
<dbReference type="GO" id="GO:0000428">
    <property type="term" value="C:DNA-directed RNA polymerase complex"/>
    <property type="evidence" value="ECO:0007669"/>
    <property type="project" value="UniProtKB-KW"/>
</dbReference>
<keyword evidence="10" id="KW-1133">Transmembrane helix</keyword>
<dbReference type="Pfam" id="PF04998">
    <property type="entry name" value="RNA_pol_Rpb1_5"/>
    <property type="match status" value="1"/>
</dbReference>
<protein>
    <recommendedName>
        <fullName evidence="7">DNA-directed RNA polymerase subunit beta'</fullName>
        <shortName evidence="7">RNAP subunit beta'</shortName>
        <ecNumber evidence="7">2.7.7.6</ecNumber>
    </recommendedName>
    <alternativeName>
        <fullName evidence="7">RNA polymerase subunit beta'</fullName>
    </alternativeName>
    <alternativeName>
        <fullName evidence="7">Transcriptase subunit beta'</fullName>
    </alternativeName>
</protein>
<feature type="binding site" evidence="7">
    <location>
        <position position="87"/>
    </location>
    <ligand>
        <name>Zn(2+)</name>
        <dbReference type="ChEBI" id="CHEBI:29105"/>
        <label>1</label>
    </ligand>
</feature>
<evidence type="ECO:0000256" key="2">
    <source>
        <dbReference type="ARBA" id="ARBA00022679"/>
    </source>
</evidence>
<evidence type="ECO:0000256" key="8">
    <source>
        <dbReference type="RuleBase" id="RU004279"/>
    </source>
</evidence>
<organism evidence="12 13">
    <name type="scientific">Candidatus Dojkabacteria bacterium</name>
    <dbReference type="NCBI Taxonomy" id="2099670"/>
    <lineage>
        <taxon>Bacteria</taxon>
        <taxon>Candidatus Dojkabacteria</taxon>
    </lineage>
</organism>
<dbReference type="Pfam" id="PF00623">
    <property type="entry name" value="RNA_pol_Rpb1_2"/>
    <property type="match status" value="1"/>
</dbReference>
<keyword evidence="5 7" id="KW-0804">Transcription</keyword>
<keyword evidence="10" id="KW-0812">Transmembrane</keyword>
<evidence type="ECO:0000256" key="7">
    <source>
        <dbReference type="HAMAP-Rule" id="MF_01322"/>
    </source>
</evidence>
<dbReference type="PANTHER" id="PTHR19376">
    <property type="entry name" value="DNA-DIRECTED RNA POLYMERASE"/>
    <property type="match status" value="1"/>
</dbReference>
<comment type="catalytic activity">
    <reaction evidence="6 7 8">
        <text>RNA(n) + a ribonucleoside 5'-triphosphate = RNA(n+1) + diphosphate</text>
        <dbReference type="Rhea" id="RHEA:21248"/>
        <dbReference type="Rhea" id="RHEA-COMP:14527"/>
        <dbReference type="Rhea" id="RHEA-COMP:17342"/>
        <dbReference type="ChEBI" id="CHEBI:33019"/>
        <dbReference type="ChEBI" id="CHEBI:61557"/>
        <dbReference type="ChEBI" id="CHEBI:140395"/>
        <dbReference type="EC" id="2.7.7.6"/>
    </reaction>
</comment>
<dbReference type="Gene3D" id="2.40.40.20">
    <property type="match status" value="1"/>
</dbReference>
<dbReference type="Proteomes" id="UP000748332">
    <property type="component" value="Unassembled WGS sequence"/>
</dbReference>
<dbReference type="Gene3D" id="1.10.132.30">
    <property type="match status" value="1"/>
</dbReference>
<dbReference type="Gene3D" id="1.10.150.390">
    <property type="match status" value="1"/>
</dbReference>
<evidence type="ECO:0000256" key="6">
    <source>
        <dbReference type="ARBA" id="ARBA00048552"/>
    </source>
</evidence>
<keyword evidence="7" id="KW-0460">Magnesium</keyword>
<dbReference type="Pfam" id="PF04997">
    <property type="entry name" value="RNA_pol_Rpb1_1"/>
    <property type="match status" value="1"/>
</dbReference>
<comment type="subunit">
    <text evidence="7">The RNAP catalytic core consists of 2 alpha, 1 beta, 1 beta' and 1 omega subunit. When a sigma factor is associated with the core the holoenzyme is formed, which can initiate transcription.</text>
</comment>
<keyword evidence="10" id="KW-0472">Membrane</keyword>
<dbReference type="Gene3D" id="1.10.274.100">
    <property type="entry name" value="RNA polymerase Rpb1, domain 3"/>
    <property type="match status" value="2"/>
</dbReference>
<keyword evidence="2 7" id="KW-0808">Transferase</keyword>
<comment type="cofactor">
    <cofactor evidence="7">
        <name>Zn(2+)</name>
        <dbReference type="ChEBI" id="CHEBI:29105"/>
    </cofactor>
    <text evidence="7">Binds 2 Zn(2+) ions per subunit.</text>
</comment>
<dbReference type="Gene3D" id="1.10.1790.20">
    <property type="match status" value="1"/>
</dbReference>
<dbReference type="InterPro" id="IPR007066">
    <property type="entry name" value="RNA_pol_Rpb1_3"/>
</dbReference>
<evidence type="ECO:0000259" key="11">
    <source>
        <dbReference type="SMART" id="SM00663"/>
    </source>
</evidence>
<feature type="binding site" evidence="7">
    <location>
        <position position="878"/>
    </location>
    <ligand>
        <name>Zn(2+)</name>
        <dbReference type="ChEBI" id="CHEBI:29105"/>
        <label>2</label>
    </ligand>
</feature>